<dbReference type="RefSeq" id="WP_098142989.1">
    <property type="nucleotide sequence ID" value="NZ_PDDV01000013.1"/>
</dbReference>
<evidence type="ECO:0000256" key="1">
    <source>
        <dbReference type="ARBA" id="ARBA00001946"/>
    </source>
</evidence>
<protein>
    <recommendedName>
        <fullName evidence="3 15">Crossover junction endodeoxyribonuclease rusA</fullName>
        <ecNumber evidence="14 15">3.1.21.10</ecNumber>
    </recommendedName>
</protein>
<comment type="similarity">
    <text evidence="15">Belongs to the rusA family.</text>
</comment>
<dbReference type="OrthoDB" id="73971at2"/>
<evidence type="ECO:0000256" key="3">
    <source>
        <dbReference type="ARBA" id="ARBA00014885"/>
    </source>
</evidence>
<dbReference type="InterPro" id="IPR016281">
    <property type="entry name" value="Endonuclease_RusA"/>
</dbReference>
<evidence type="ECO:0000256" key="4">
    <source>
        <dbReference type="ARBA" id="ARBA00022722"/>
    </source>
</evidence>
<dbReference type="GO" id="GO:0006281">
    <property type="term" value="P:DNA repair"/>
    <property type="evidence" value="ECO:0007669"/>
    <property type="project" value="UniProtKB-KW"/>
</dbReference>
<dbReference type="GO" id="GO:0008821">
    <property type="term" value="F:crossover junction DNA endonuclease activity"/>
    <property type="evidence" value="ECO:0007669"/>
    <property type="project" value="UniProtKB-EC"/>
</dbReference>
<dbReference type="Pfam" id="PF05866">
    <property type="entry name" value="RusA"/>
    <property type="match status" value="1"/>
</dbReference>
<reference evidence="17" key="1">
    <citation type="submission" date="2017-09" db="EMBL/GenBank/DDBJ databases">
        <title>FDA dAtabase for Regulatory Grade micrObial Sequences (FDA-ARGOS): Supporting development and validation of Infectious Disease Dx tests.</title>
        <authorList>
            <person name="Goldberg B."/>
            <person name="Campos J."/>
            <person name="Tallon L."/>
            <person name="Sadzewicz L."/>
            <person name="Ott S."/>
            <person name="Zhao X."/>
            <person name="Nagaraj S."/>
            <person name="Vavikolanu K."/>
            <person name="Aluvathingal J."/>
            <person name="Nadendla S."/>
            <person name="Geyer C."/>
            <person name="Sichtig H."/>
        </authorList>
    </citation>
    <scope>NUCLEOTIDE SEQUENCE [LARGE SCALE GENOMIC DNA]</scope>
    <source>
        <strain evidence="17">FDAARGOS_370</strain>
    </source>
</reference>
<dbReference type="Proteomes" id="UP000219788">
    <property type="component" value="Unassembled WGS sequence"/>
</dbReference>
<keyword evidence="9" id="KW-0460">Magnesium</keyword>
<comment type="function">
    <text evidence="12">Endonuclease that resolves Holliday junction intermediates made during homologous genetic recombination and DNA repair. Exhibits sequence and structure-selective cleavage of four-way DNA junctions, where it introduces symmetrical nicks in two strands of the same polarity at the 5' side of CC dinucleotides. Corrects the defects in genetic recombination and DNA repair associated with inactivation of RuvAB or RuvC.</text>
</comment>
<comment type="catalytic activity">
    <reaction evidence="13 15">
        <text>Endonucleolytic cleavage at a junction such as a reciprocal single-stranded crossover between two homologous DNA duplexes (Holliday junction).</text>
        <dbReference type="EC" id="3.1.21.10"/>
    </reaction>
</comment>
<dbReference type="InterPro" id="IPR008822">
    <property type="entry name" value="Endonuclease_RusA-like"/>
</dbReference>
<proteinExistence type="inferred from homology"/>
<evidence type="ECO:0000256" key="8">
    <source>
        <dbReference type="ARBA" id="ARBA00022801"/>
    </source>
</evidence>
<dbReference type="GO" id="GO:0006310">
    <property type="term" value="P:DNA recombination"/>
    <property type="evidence" value="ECO:0007669"/>
    <property type="project" value="UniProtKB-KW"/>
</dbReference>
<evidence type="ECO:0000256" key="13">
    <source>
        <dbReference type="ARBA" id="ARBA00029354"/>
    </source>
</evidence>
<dbReference type="InterPro" id="IPR036614">
    <property type="entry name" value="RusA-like_sf"/>
</dbReference>
<comment type="cofactor">
    <cofactor evidence="1">
        <name>Mg(2+)</name>
        <dbReference type="ChEBI" id="CHEBI:18420"/>
    </cofactor>
</comment>
<evidence type="ECO:0000313" key="17">
    <source>
        <dbReference type="Proteomes" id="UP000219788"/>
    </source>
</evidence>
<evidence type="ECO:0000256" key="15">
    <source>
        <dbReference type="PIRNR" id="PIRNR001007"/>
    </source>
</evidence>
<evidence type="ECO:0000256" key="2">
    <source>
        <dbReference type="ARBA" id="ARBA00011738"/>
    </source>
</evidence>
<keyword evidence="6 15" id="KW-0255">Endonuclease</keyword>
<dbReference type="AlphaFoldDB" id="A0A2A7U0X4"/>
<keyword evidence="4 15" id="KW-0540">Nuclease</keyword>
<evidence type="ECO:0000256" key="7">
    <source>
        <dbReference type="ARBA" id="ARBA00022763"/>
    </source>
</evidence>
<evidence type="ECO:0000256" key="6">
    <source>
        <dbReference type="ARBA" id="ARBA00022759"/>
    </source>
</evidence>
<keyword evidence="7 15" id="KW-0227">DNA damage</keyword>
<keyword evidence="5" id="KW-0479">Metal-binding</keyword>
<dbReference type="EMBL" id="PDDV01000013">
    <property type="protein sequence ID" value="PEH72062.1"/>
    <property type="molecule type" value="Genomic_DNA"/>
</dbReference>
<keyword evidence="11 15" id="KW-0234">DNA repair</keyword>
<dbReference type="PIRSF" id="PIRSF001007">
    <property type="entry name" value="RusA"/>
    <property type="match status" value="1"/>
</dbReference>
<comment type="function">
    <text evidence="15">Endonuclease that resolves Holliday junction intermediates made during homologous genetic recombination and DNA repair. Exhibits sequence and structure-selective cleavage of four-way DNA junctions, where it introduces symmetrical nicks in two strands of the same polarity at the 5' side of dinucleotides. Corrects the defects in genetic recombination and DNA repair associated with inactivation of ruvAB or ruvC.</text>
</comment>
<evidence type="ECO:0000256" key="5">
    <source>
        <dbReference type="ARBA" id="ARBA00022723"/>
    </source>
</evidence>
<comment type="caution">
    <text evidence="16">The sequence shown here is derived from an EMBL/GenBank/DDBJ whole genome shotgun (WGS) entry which is preliminary data.</text>
</comment>
<dbReference type="EC" id="3.1.21.10" evidence="14 15"/>
<comment type="subunit">
    <text evidence="2">Homodimer.</text>
</comment>
<dbReference type="Gene3D" id="3.30.1330.70">
    <property type="entry name" value="Holliday junction resolvase RusA"/>
    <property type="match status" value="1"/>
</dbReference>
<dbReference type="SUPFAM" id="SSF103084">
    <property type="entry name" value="Holliday junction resolvase RusA"/>
    <property type="match status" value="1"/>
</dbReference>
<evidence type="ECO:0000256" key="12">
    <source>
        <dbReference type="ARBA" id="ARBA00024745"/>
    </source>
</evidence>
<gene>
    <name evidence="16" type="ORF">CRM76_09105</name>
</gene>
<evidence type="ECO:0000256" key="10">
    <source>
        <dbReference type="ARBA" id="ARBA00023172"/>
    </source>
</evidence>
<dbReference type="GO" id="GO:0000287">
    <property type="term" value="F:magnesium ion binding"/>
    <property type="evidence" value="ECO:0007669"/>
    <property type="project" value="InterPro"/>
</dbReference>
<evidence type="ECO:0000313" key="16">
    <source>
        <dbReference type="EMBL" id="PEH72062.1"/>
    </source>
</evidence>
<evidence type="ECO:0000256" key="14">
    <source>
        <dbReference type="ARBA" id="ARBA00029488"/>
    </source>
</evidence>
<organism evidence="16 17">
    <name type="scientific">Edwardsiella tarda</name>
    <dbReference type="NCBI Taxonomy" id="636"/>
    <lineage>
        <taxon>Bacteria</taxon>
        <taxon>Pseudomonadati</taxon>
        <taxon>Pseudomonadota</taxon>
        <taxon>Gammaproteobacteria</taxon>
        <taxon>Enterobacterales</taxon>
        <taxon>Hafniaceae</taxon>
        <taxon>Edwardsiella</taxon>
    </lineage>
</organism>
<evidence type="ECO:0000256" key="9">
    <source>
        <dbReference type="ARBA" id="ARBA00022842"/>
    </source>
</evidence>
<accession>A0A2A7U0X4</accession>
<name>A0A2A7U0X4_EDWTA</name>
<sequence>MKLYLPFPPSVNTYWRAPSRGPLAGRHLVSAKGRAFHTECRARVLEQLRRYPTPMAGDLSVYVVLYPPTRARRDLDNFFKAPLDSMTKIGIWHDDSQVKRLTAEFGEVVKGGCVEISIQQILSLPKKLTSK</sequence>
<keyword evidence="10" id="KW-0233">DNA recombination</keyword>
<keyword evidence="8 15" id="KW-0378">Hydrolase</keyword>
<evidence type="ECO:0000256" key="11">
    <source>
        <dbReference type="ARBA" id="ARBA00023204"/>
    </source>
</evidence>